<protein>
    <submittedName>
        <fullName evidence="1">Uncharacterized protein</fullName>
    </submittedName>
</protein>
<evidence type="ECO:0000313" key="1">
    <source>
        <dbReference type="EMBL" id="SDP86020.1"/>
    </source>
</evidence>
<dbReference type="EMBL" id="FNJU01000009">
    <property type="protein sequence ID" value="SDP86020.1"/>
    <property type="molecule type" value="Genomic_DNA"/>
</dbReference>
<dbReference type="RefSeq" id="WP_175490349.1">
    <property type="nucleotide sequence ID" value="NZ_FNJU01000009.1"/>
</dbReference>
<dbReference type="InterPro" id="IPR058930">
    <property type="entry name" value="YwzD"/>
</dbReference>
<organism evidence="1 2">
    <name type="scientific">Litchfieldia salsa</name>
    <dbReference type="NCBI Taxonomy" id="930152"/>
    <lineage>
        <taxon>Bacteria</taxon>
        <taxon>Bacillati</taxon>
        <taxon>Bacillota</taxon>
        <taxon>Bacilli</taxon>
        <taxon>Bacillales</taxon>
        <taxon>Bacillaceae</taxon>
        <taxon>Litchfieldia</taxon>
    </lineage>
</organism>
<dbReference type="AlphaFoldDB" id="A0A1H0W5L5"/>
<reference evidence="2" key="1">
    <citation type="submission" date="2016-10" db="EMBL/GenBank/DDBJ databases">
        <authorList>
            <person name="Varghese N."/>
            <person name="Submissions S."/>
        </authorList>
    </citation>
    <scope>NUCLEOTIDE SEQUENCE [LARGE SCALE GENOMIC DNA]</scope>
    <source>
        <strain evidence="2">IBRC-M10078</strain>
    </source>
</reference>
<name>A0A1H0W5L5_9BACI</name>
<evidence type="ECO:0000313" key="2">
    <source>
        <dbReference type="Proteomes" id="UP000199159"/>
    </source>
</evidence>
<sequence length="57" mass="6446">MSINRLQDSTIITKEKFIDVLKAAYETGEKKPSMSATDLINEIAQNMKQLNIADNNF</sequence>
<proteinExistence type="predicted"/>
<accession>A0A1H0W5L5</accession>
<dbReference type="Pfam" id="PF26162">
    <property type="entry name" value="YwzD"/>
    <property type="match status" value="1"/>
</dbReference>
<dbReference type="Proteomes" id="UP000199159">
    <property type="component" value="Unassembled WGS sequence"/>
</dbReference>
<keyword evidence="2" id="KW-1185">Reference proteome</keyword>
<gene>
    <name evidence="1" type="ORF">SAMN05216565_10997</name>
</gene>